<sequence>MERLGHRIRELASSGVWKAFSLARNGTPLSHLFFADDLIIYARLDLSQARLIAATLEEFSSYSDHRVSSRKSQIYFSPNTNPETCASISSLLGFQQVSNLGKYLGVPIQHSRTKCSDYDFILDMMRACLNG</sequence>
<protein>
    <submittedName>
        <fullName evidence="1">Uncharacterized protein</fullName>
    </submittedName>
</protein>
<dbReference type="EMBL" id="JBBPBM010000424">
    <property type="protein sequence ID" value="KAK8495557.1"/>
    <property type="molecule type" value="Genomic_DNA"/>
</dbReference>
<comment type="caution">
    <text evidence="1">The sequence shown here is derived from an EMBL/GenBank/DDBJ whole genome shotgun (WGS) entry which is preliminary data.</text>
</comment>
<evidence type="ECO:0000313" key="1">
    <source>
        <dbReference type="EMBL" id="KAK8495557.1"/>
    </source>
</evidence>
<name>A0ABR2AP44_9ROSI</name>
<proteinExistence type="predicted"/>
<accession>A0ABR2AP44</accession>
<reference evidence="1 2" key="1">
    <citation type="journal article" date="2024" name="G3 (Bethesda)">
        <title>Genome assembly of Hibiscus sabdariffa L. provides insights into metabolisms of medicinal natural products.</title>
        <authorList>
            <person name="Kim T."/>
        </authorList>
    </citation>
    <scope>NUCLEOTIDE SEQUENCE [LARGE SCALE GENOMIC DNA]</scope>
    <source>
        <strain evidence="1">TK-2024</strain>
        <tissue evidence="1">Old leaves</tissue>
    </source>
</reference>
<organism evidence="1 2">
    <name type="scientific">Hibiscus sabdariffa</name>
    <name type="common">roselle</name>
    <dbReference type="NCBI Taxonomy" id="183260"/>
    <lineage>
        <taxon>Eukaryota</taxon>
        <taxon>Viridiplantae</taxon>
        <taxon>Streptophyta</taxon>
        <taxon>Embryophyta</taxon>
        <taxon>Tracheophyta</taxon>
        <taxon>Spermatophyta</taxon>
        <taxon>Magnoliopsida</taxon>
        <taxon>eudicotyledons</taxon>
        <taxon>Gunneridae</taxon>
        <taxon>Pentapetalae</taxon>
        <taxon>rosids</taxon>
        <taxon>malvids</taxon>
        <taxon>Malvales</taxon>
        <taxon>Malvaceae</taxon>
        <taxon>Malvoideae</taxon>
        <taxon>Hibiscus</taxon>
    </lineage>
</organism>
<gene>
    <name evidence="1" type="ORF">V6N12_073332</name>
</gene>
<dbReference type="Proteomes" id="UP001472677">
    <property type="component" value="Unassembled WGS sequence"/>
</dbReference>
<evidence type="ECO:0000313" key="2">
    <source>
        <dbReference type="Proteomes" id="UP001472677"/>
    </source>
</evidence>
<keyword evidence="2" id="KW-1185">Reference proteome</keyword>